<proteinExistence type="predicted"/>
<reference evidence="2" key="1">
    <citation type="journal article" date="2021" name="Proc. Natl. Acad. Sci. U.S.A.">
        <title>A Catalog of Tens of Thousands of Viruses from Human Metagenomes Reveals Hidden Associations with Chronic Diseases.</title>
        <authorList>
            <person name="Tisza M.J."/>
            <person name="Buck C.B."/>
        </authorList>
    </citation>
    <scope>NUCLEOTIDE SEQUENCE</scope>
    <source>
        <strain evidence="2">CtuUw41</strain>
    </source>
</reference>
<feature type="transmembrane region" description="Helical" evidence="1">
    <location>
        <begin position="30"/>
        <end position="49"/>
    </location>
</feature>
<sequence>MNLLLIFIIANLLNVSLSTAKSIITIKCGAMLSAIVSALYYGFYTWVLVLTMCDLGIYQKMIVVGLCNLIGVYAVKYIEEKIRKEKLWKIEISIPTSEKNSLHYELDDKNIPHNYIENIGKFTIFNIYCYNKNQTAAAKIILNRYHNAKYFVSESKNIF</sequence>
<accession>A0A8S5MYW9</accession>
<keyword evidence="1" id="KW-0812">Transmembrane</keyword>
<name>A0A8S5MYW9_9CAUD</name>
<protein>
    <submittedName>
        <fullName evidence="2">Uncharacterized protein</fullName>
    </submittedName>
</protein>
<keyword evidence="1" id="KW-0472">Membrane</keyword>
<evidence type="ECO:0000313" key="2">
    <source>
        <dbReference type="EMBL" id="DAD87226.1"/>
    </source>
</evidence>
<evidence type="ECO:0000256" key="1">
    <source>
        <dbReference type="SAM" id="Phobius"/>
    </source>
</evidence>
<keyword evidence="1" id="KW-1133">Transmembrane helix</keyword>
<dbReference type="EMBL" id="BK015017">
    <property type="protein sequence ID" value="DAD87226.1"/>
    <property type="molecule type" value="Genomic_DNA"/>
</dbReference>
<organism evidence="2">
    <name type="scientific">Siphoviridae sp. ctuUw41</name>
    <dbReference type="NCBI Taxonomy" id="2826503"/>
    <lineage>
        <taxon>Viruses</taxon>
        <taxon>Duplodnaviria</taxon>
        <taxon>Heunggongvirae</taxon>
        <taxon>Uroviricota</taxon>
        <taxon>Caudoviricetes</taxon>
    </lineage>
</organism>
<feature type="transmembrane region" description="Helical" evidence="1">
    <location>
        <begin position="61"/>
        <end position="78"/>
    </location>
</feature>